<evidence type="ECO:0000313" key="3">
    <source>
        <dbReference type="Proteomes" id="UP000240493"/>
    </source>
</evidence>
<dbReference type="AlphaFoldDB" id="A0A2T3YRI3"/>
<reference evidence="2 3" key="1">
    <citation type="submission" date="2016-07" db="EMBL/GenBank/DDBJ databases">
        <title>Multiple horizontal gene transfer events from other fungi enriched the ability of initially mycotrophic Trichoderma (Ascomycota) to feed on dead plant biomass.</title>
        <authorList>
            <consortium name="DOE Joint Genome Institute"/>
            <person name="Aerts A."/>
            <person name="Atanasova L."/>
            <person name="Chenthamara K."/>
            <person name="Zhang J."/>
            <person name="Grujic M."/>
            <person name="Henrissat B."/>
            <person name="Kuo A."/>
            <person name="Salamov A."/>
            <person name="Lipzen A."/>
            <person name="Labutti K."/>
            <person name="Barry K."/>
            <person name="Miao Y."/>
            <person name="Rahimi M.J."/>
            <person name="Shen Q."/>
            <person name="Grigoriev I.V."/>
            <person name="Kubicek C.P."/>
            <person name="Druzhinina I.S."/>
        </authorList>
    </citation>
    <scope>NUCLEOTIDE SEQUENCE [LARGE SCALE GENOMIC DNA]</scope>
    <source>
        <strain evidence="2 3">CBS 433.97</strain>
    </source>
</reference>
<name>A0A2T3YRI3_TRIA4</name>
<evidence type="ECO:0000256" key="1">
    <source>
        <dbReference type="SAM" id="Phobius"/>
    </source>
</evidence>
<dbReference type="EMBL" id="KZ679279">
    <property type="protein sequence ID" value="PTB35191.1"/>
    <property type="molecule type" value="Genomic_DNA"/>
</dbReference>
<accession>A0A2T3YRI3</accession>
<organism evidence="2 3">
    <name type="scientific">Trichoderma asperellum (strain ATCC 204424 / CBS 433.97 / NBRC 101777)</name>
    <dbReference type="NCBI Taxonomy" id="1042311"/>
    <lineage>
        <taxon>Eukaryota</taxon>
        <taxon>Fungi</taxon>
        <taxon>Dikarya</taxon>
        <taxon>Ascomycota</taxon>
        <taxon>Pezizomycotina</taxon>
        <taxon>Sordariomycetes</taxon>
        <taxon>Hypocreomycetidae</taxon>
        <taxon>Hypocreales</taxon>
        <taxon>Hypocreaceae</taxon>
        <taxon>Trichoderma</taxon>
    </lineage>
</organism>
<feature type="transmembrane region" description="Helical" evidence="1">
    <location>
        <begin position="32"/>
        <end position="53"/>
    </location>
</feature>
<gene>
    <name evidence="2" type="ORF">M441DRAFT_333535</name>
</gene>
<sequence length="58" mass="6415">MKISLPHCPTLSYYIELCHILNLLSQPGMQSIIALFAKPLVVLVSGSAWYITIDLNAL</sequence>
<dbReference type="Proteomes" id="UP000240493">
    <property type="component" value="Unassembled WGS sequence"/>
</dbReference>
<keyword evidence="1" id="KW-0812">Transmembrane</keyword>
<proteinExistence type="predicted"/>
<evidence type="ECO:0000313" key="2">
    <source>
        <dbReference type="EMBL" id="PTB35191.1"/>
    </source>
</evidence>
<keyword evidence="3" id="KW-1185">Reference proteome</keyword>
<keyword evidence="1" id="KW-1133">Transmembrane helix</keyword>
<keyword evidence="1" id="KW-0472">Membrane</keyword>
<protein>
    <submittedName>
        <fullName evidence="2">Uncharacterized protein</fullName>
    </submittedName>
</protein>